<gene>
    <name evidence="5" type="ORF">ACAOBT_LOCUS9361</name>
</gene>
<dbReference type="InterPro" id="IPR000850">
    <property type="entry name" value="Adenylat/UMP-CMP_kin"/>
</dbReference>
<dbReference type="GO" id="GO:0006139">
    <property type="term" value="P:nucleobase-containing compound metabolic process"/>
    <property type="evidence" value="ECO:0007669"/>
    <property type="project" value="InterPro"/>
</dbReference>
<keyword evidence="6" id="KW-1185">Reference proteome</keyword>
<dbReference type="PRINTS" id="PR00094">
    <property type="entry name" value="ADENYLTKNASE"/>
</dbReference>
<dbReference type="Pfam" id="PF00406">
    <property type="entry name" value="ADK"/>
    <property type="match status" value="1"/>
</dbReference>
<dbReference type="PANTHER" id="PTHR23359">
    <property type="entry name" value="NUCLEOTIDE KINASE"/>
    <property type="match status" value="1"/>
</dbReference>
<organism evidence="5 6">
    <name type="scientific">Acanthoscelides obtectus</name>
    <name type="common">Bean weevil</name>
    <name type="synonym">Bruchus obtectus</name>
    <dbReference type="NCBI Taxonomy" id="200917"/>
    <lineage>
        <taxon>Eukaryota</taxon>
        <taxon>Metazoa</taxon>
        <taxon>Ecdysozoa</taxon>
        <taxon>Arthropoda</taxon>
        <taxon>Hexapoda</taxon>
        <taxon>Insecta</taxon>
        <taxon>Pterygota</taxon>
        <taxon>Neoptera</taxon>
        <taxon>Endopterygota</taxon>
        <taxon>Coleoptera</taxon>
        <taxon>Polyphaga</taxon>
        <taxon>Cucujiformia</taxon>
        <taxon>Chrysomeloidea</taxon>
        <taxon>Chrysomelidae</taxon>
        <taxon>Bruchinae</taxon>
        <taxon>Bruchini</taxon>
        <taxon>Acanthoscelides</taxon>
    </lineage>
</organism>
<keyword evidence="3 4" id="KW-0418">Kinase</keyword>
<keyword evidence="1 4" id="KW-0808">Transferase</keyword>
<dbReference type="OrthoDB" id="442176at2759"/>
<name>A0A9P0P5P9_ACAOB</name>
<keyword evidence="2" id="KW-0547">Nucleotide-binding</keyword>
<protein>
    <recommendedName>
        <fullName evidence="7">UMP/CMP kinase</fullName>
    </recommendedName>
</protein>
<dbReference type="CDD" id="cd01428">
    <property type="entry name" value="ADK"/>
    <property type="match status" value="1"/>
</dbReference>
<dbReference type="GO" id="GO:0005524">
    <property type="term" value="F:ATP binding"/>
    <property type="evidence" value="ECO:0007669"/>
    <property type="project" value="InterPro"/>
</dbReference>
<dbReference type="SUPFAM" id="SSF52540">
    <property type="entry name" value="P-loop containing nucleoside triphosphate hydrolases"/>
    <property type="match status" value="1"/>
</dbReference>
<dbReference type="InterPro" id="IPR027417">
    <property type="entry name" value="P-loop_NTPase"/>
</dbReference>
<accession>A0A9P0P5P9</accession>
<evidence type="ECO:0000256" key="3">
    <source>
        <dbReference type="ARBA" id="ARBA00022777"/>
    </source>
</evidence>
<sequence length="202" mass="22987">MIGAEAKMSPSVVFILGPPGAGKGTQGQRIAETFGYYHISAGELLRQEQAKPGSKHGELIGEYLLKGKLVPADLICDLLKAEMNEAFKNEQKDRFLVDGFPRNMSNLEGWFSYGFSNDVLPLKFVLFLDCCLEESQNRCLNRSSNGDRRNDDNVDTLRKRFETYLNYTTPVLEYFAREGLLRRVDANRSQDEVFEDVKVLFR</sequence>
<dbReference type="AlphaFoldDB" id="A0A9P0P5P9"/>
<dbReference type="Gene3D" id="3.40.50.300">
    <property type="entry name" value="P-loop containing nucleotide triphosphate hydrolases"/>
    <property type="match status" value="1"/>
</dbReference>
<dbReference type="EMBL" id="CAKOFQ010006783">
    <property type="protein sequence ID" value="CAH1971300.1"/>
    <property type="molecule type" value="Genomic_DNA"/>
</dbReference>
<evidence type="ECO:0000313" key="6">
    <source>
        <dbReference type="Proteomes" id="UP001152888"/>
    </source>
</evidence>
<comment type="caution">
    <text evidence="5">The sequence shown here is derived from an EMBL/GenBank/DDBJ whole genome shotgun (WGS) entry which is preliminary data.</text>
</comment>
<proteinExistence type="inferred from homology"/>
<dbReference type="Proteomes" id="UP001152888">
    <property type="component" value="Unassembled WGS sequence"/>
</dbReference>
<dbReference type="InterPro" id="IPR033690">
    <property type="entry name" value="Adenylat_kinase_CS"/>
</dbReference>
<evidence type="ECO:0000313" key="5">
    <source>
        <dbReference type="EMBL" id="CAH1971300.1"/>
    </source>
</evidence>
<evidence type="ECO:0000256" key="1">
    <source>
        <dbReference type="ARBA" id="ARBA00022679"/>
    </source>
</evidence>
<reference evidence="5" key="1">
    <citation type="submission" date="2022-03" db="EMBL/GenBank/DDBJ databases">
        <authorList>
            <person name="Sayadi A."/>
        </authorList>
    </citation>
    <scope>NUCLEOTIDE SEQUENCE</scope>
</reference>
<comment type="similarity">
    <text evidence="4">Belongs to the adenylate kinase family.</text>
</comment>
<dbReference type="GO" id="GO:0019205">
    <property type="term" value="F:nucleobase-containing compound kinase activity"/>
    <property type="evidence" value="ECO:0007669"/>
    <property type="project" value="InterPro"/>
</dbReference>
<evidence type="ECO:0000256" key="4">
    <source>
        <dbReference type="RuleBase" id="RU003330"/>
    </source>
</evidence>
<dbReference type="HAMAP" id="MF_00235">
    <property type="entry name" value="Adenylate_kinase_Adk"/>
    <property type="match status" value="1"/>
</dbReference>
<dbReference type="PROSITE" id="PS00113">
    <property type="entry name" value="ADENYLATE_KINASE"/>
    <property type="match status" value="1"/>
</dbReference>
<evidence type="ECO:0008006" key="7">
    <source>
        <dbReference type="Google" id="ProtNLM"/>
    </source>
</evidence>
<evidence type="ECO:0000256" key="2">
    <source>
        <dbReference type="ARBA" id="ARBA00022741"/>
    </source>
</evidence>